<sequence>MTDTRDRHAHPLVCGLCGRSFARRDTVPVEAVRPQISERLDRDHPDWRKTGTICLSDLAEARRSLVEELLIRERGELGALEHDVIDSLARHETLTSDVDAEFQGTLSFGDRLADRVASFGGSWTFIILFAVVVALWMLANAIPLLLAERFDPYPFILLNLVLSCIAAVQAPFIMMSQRRQEAKDRLRSQNDYRVNLKAELEIRQLHEKLDHLLIRQWERLTEIQQVQIELLEDLARRRGS</sequence>
<feature type="transmembrane region" description="Helical" evidence="2">
    <location>
        <begin position="153"/>
        <end position="175"/>
    </location>
</feature>
<organism evidence="3 4">
    <name type="scientific">Tistlia consotensis USBA 355</name>
    <dbReference type="NCBI Taxonomy" id="560819"/>
    <lineage>
        <taxon>Bacteria</taxon>
        <taxon>Pseudomonadati</taxon>
        <taxon>Pseudomonadota</taxon>
        <taxon>Alphaproteobacteria</taxon>
        <taxon>Rhodospirillales</taxon>
        <taxon>Rhodovibrionaceae</taxon>
        <taxon>Tistlia</taxon>
    </lineage>
</organism>
<accession>A0A1Y6C6E6</accession>
<keyword evidence="2" id="KW-0812">Transmembrane</keyword>
<evidence type="ECO:0000313" key="3">
    <source>
        <dbReference type="EMBL" id="SMF47706.1"/>
    </source>
</evidence>
<dbReference type="PANTHER" id="PTHR41386">
    <property type="entry name" value="INTEGRAL MEMBRANE PROTEIN-RELATED"/>
    <property type="match status" value="1"/>
</dbReference>
<dbReference type="STRING" id="560819.SAMN05428998_11723"/>
<keyword evidence="4" id="KW-1185">Reference proteome</keyword>
<dbReference type="PANTHER" id="PTHR41386:SF1">
    <property type="entry name" value="MEMBRANE PROTEIN"/>
    <property type="match status" value="1"/>
</dbReference>
<name>A0A1Y6C6E6_9PROT</name>
<keyword evidence="2" id="KW-1133">Transmembrane helix</keyword>
<dbReference type="Pfam" id="PF06210">
    <property type="entry name" value="DUF1003"/>
    <property type="match status" value="1"/>
</dbReference>
<feature type="transmembrane region" description="Helical" evidence="2">
    <location>
        <begin position="125"/>
        <end position="147"/>
    </location>
</feature>
<proteinExistence type="predicted"/>
<gene>
    <name evidence="3" type="ORF">SAMN05428998_11723</name>
</gene>
<keyword evidence="2" id="KW-0472">Membrane</keyword>
<evidence type="ECO:0000313" key="4">
    <source>
        <dbReference type="Proteomes" id="UP000192917"/>
    </source>
</evidence>
<dbReference type="InterPro" id="IPR010406">
    <property type="entry name" value="DUF1003"/>
</dbReference>
<protein>
    <submittedName>
        <fullName evidence="3">Uncharacterized membrane protein</fullName>
    </submittedName>
</protein>
<evidence type="ECO:0000256" key="2">
    <source>
        <dbReference type="SAM" id="Phobius"/>
    </source>
</evidence>
<dbReference type="RefSeq" id="WP_235017153.1">
    <property type="nucleotide sequence ID" value="NZ_FWZX01000017.1"/>
</dbReference>
<dbReference type="EMBL" id="FWZX01000017">
    <property type="protein sequence ID" value="SMF47706.1"/>
    <property type="molecule type" value="Genomic_DNA"/>
</dbReference>
<reference evidence="3 4" key="1">
    <citation type="submission" date="2017-04" db="EMBL/GenBank/DDBJ databases">
        <authorList>
            <person name="Afonso C.L."/>
            <person name="Miller P.J."/>
            <person name="Scott M.A."/>
            <person name="Spackman E."/>
            <person name="Goraichik I."/>
            <person name="Dimitrov K.M."/>
            <person name="Suarez D.L."/>
            <person name="Swayne D.E."/>
        </authorList>
    </citation>
    <scope>NUCLEOTIDE SEQUENCE [LARGE SCALE GENOMIC DNA]</scope>
    <source>
        <strain evidence="3 4">USBA 355</strain>
    </source>
</reference>
<dbReference type="Proteomes" id="UP000192917">
    <property type="component" value="Unassembled WGS sequence"/>
</dbReference>
<keyword evidence="1" id="KW-0175">Coiled coil</keyword>
<dbReference type="AlphaFoldDB" id="A0A1Y6C6E6"/>
<evidence type="ECO:0000256" key="1">
    <source>
        <dbReference type="SAM" id="Coils"/>
    </source>
</evidence>
<feature type="coiled-coil region" evidence="1">
    <location>
        <begin position="179"/>
        <end position="215"/>
    </location>
</feature>